<dbReference type="InterPro" id="IPR038718">
    <property type="entry name" value="SNF2-like_sf"/>
</dbReference>
<dbReference type="Gene3D" id="3.40.50.300">
    <property type="entry name" value="P-loop containing nucleotide triphosphate hydrolases"/>
    <property type="match status" value="1"/>
</dbReference>
<reference evidence="1" key="2">
    <citation type="submission" date="2023-05" db="EMBL/GenBank/DDBJ databases">
        <authorList>
            <consortium name="Lawrence Berkeley National Laboratory"/>
            <person name="Steindorff A."/>
            <person name="Hensen N."/>
            <person name="Bonometti L."/>
            <person name="Westerberg I."/>
            <person name="Brannstrom I.O."/>
            <person name="Guillou S."/>
            <person name="Cros-Aarteil S."/>
            <person name="Calhoun S."/>
            <person name="Haridas S."/>
            <person name="Kuo A."/>
            <person name="Mondo S."/>
            <person name="Pangilinan J."/>
            <person name="Riley R."/>
            <person name="Labutti K."/>
            <person name="Andreopoulos B."/>
            <person name="Lipzen A."/>
            <person name="Chen C."/>
            <person name="Yanf M."/>
            <person name="Daum C."/>
            <person name="Ng V."/>
            <person name="Clum A."/>
            <person name="Ohm R."/>
            <person name="Martin F."/>
            <person name="Silar P."/>
            <person name="Natvig D."/>
            <person name="Lalanne C."/>
            <person name="Gautier V."/>
            <person name="Ament-Velasquez S.L."/>
            <person name="Kruys A."/>
            <person name="Hutchinson M.I."/>
            <person name="Powell A.J."/>
            <person name="Barry K."/>
            <person name="Miller A.N."/>
            <person name="Grigoriev I.V."/>
            <person name="Debuchy R."/>
            <person name="Gladieux P."/>
            <person name="Thoren M.H."/>
            <person name="Johannesson H."/>
        </authorList>
    </citation>
    <scope>NUCLEOTIDE SEQUENCE</scope>
    <source>
        <strain evidence="1">CBS 757.83</strain>
    </source>
</reference>
<gene>
    <name evidence="1" type="ORF">N658DRAFT_511615</name>
</gene>
<protein>
    <recommendedName>
        <fullName evidence="3">Helicase C-terminal domain-containing protein</fullName>
    </recommendedName>
</protein>
<dbReference type="AlphaFoldDB" id="A0AAN6PS12"/>
<organism evidence="1 2">
    <name type="scientific">Parathielavia hyrcaniae</name>
    <dbReference type="NCBI Taxonomy" id="113614"/>
    <lineage>
        <taxon>Eukaryota</taxon>
        <taxon>Fungi</taxon>
        <taxon>Dikarya</taxon>
        <taxon>Ascomycota</taxon>
        <taxon>Pezizomycotina</taxon>
        <taxon>Sordariomycetes</taxon>
        <taxon>Sordariomycetidae</taxon>
        <taxon>Sordariales</taxon>
        <taxon>Chaetomiaceae</taxon>
        <taxon>Parathielavia</taxon>
    </lineage>
</organism>
<dbReference type="Proteomes" id="UP001305647">
    <property type="component" value="Unassembled WGS sequence"/>
</dbReference>
<sequence length="492" mass="53623">KSRLFDRHQLIVVSSNPRSVVGKGSGCDFFARAYRLRQQKRATQVNHIVEWAVAPRFVVLDEFHTAKDGSTKVYKALGQMRRRAPVGRGFKLAALSATPITVSLSKSLRSVLSLIVPHAADLDTFLAAAQVIDSATRAGRAKDRDKLDDATAKCEQLLKAVMTRRMGNGLFHGKALLRLPEMHAVTVACRSERMEEGDFRRRMDELREAWSSEARARLAGQATGGNGWSLGDKFLQVVRYSSAFMQTLWLASFPGLVDLPGHLSSNLGGWLNGDKLGSSIATIEGRSVHQVGRYIDIISKGSGKLEALGRCLEAAREDRTVGRGGADDRAPPCLKKHVCVFAARPGTALIIAAYADKHWSGEWDVVLVLSAATKKGKQEIQDAFLKIPFDEAGKPTLLISTTGTTGTGVDSLQRANHAVLFELPFVEAEGQQAAGRIHRAGQQLPCHWTTLWAADSEAETLIKERHERRIEAFSQILDGGKGDRARAGGDAS</sequence>
<dbReference type="Gene3D" id="3.40.50.10810">
    <property type="entry name" value="Tandem AAA-ATPase domain"/>
    <property type="match status" value="1"/>
</dbReference>
<dbReference type="InterPro" id="IPR027417">
    <property type="entry name" value="P-loop_NTPase"/>
</dbReference>
<evidence type="ECO:0000313" key="2">
    <source>
        <dbReference type="Proteomes" id="UP001305647"/>
    </source>
</evidence>
<dbReference type="SUPFAM" id="SSF52540">
    <property type="entry name" value="P-loop containing nucleoside triphosphate hydrolases"/>
    <property type="match status" value="1"/>
</dbReference>
<accession>A0AAN6PS12</accession>
<name>A0AAN6PS12_9PEZI</name>
<feature type="non-terminal residue" evidence="1">
    <location>
        <position position="1"/>
    </location>
</feature>
<evidence type="ECO:0000313" key="1">
    <source>
        <dbReference type="EMBL" id="KAK4095961.1"/>
    </source>
</evidence>
<keyword evidence="2" id="KW-1185">Reference proteome</keyword>
<reference evidence="1" key="1">
    <citation type="journal article" date="2023" name="Mol. Phylogenet. Evol.">
        <title>Genome-scale phylogeny and comparative genomics of the fungal order Sordariales.</title>
        <authorList>
            <person name="Hensen N."/>
            <person name="Bonometti L."/>
            <person name="Westerberg I."/>
            <person name="Brannstrom I.O."/>
            <person name="Guillou S."/>
            <person name="Cros-Aarteil S."/>
            <person name="Calhoun S."/>
            <person name="Haridas S."/>
            <person name="Kuo A."/>
            <person name="Mondo S."/>
            <person name="Pangilinan J."/>
            <person name="Riley R."/>
            <person name="LaButti K."/>
            <person name="Andreopoulos B."/>
            <person name="Lipzen A."/>
            <person name="Chen C."/>
            <person name="Yan M."/>
            <person name="Daum C."/>
            <person name="Ng V."/>
            <person name="Clum A."/>
            <person name="Steindorff A."/>
            <person name="Ohm R.A."/>
            <person name="Martin F."/>
            <person name="Silar P."/>
            <person name="Natvig D.O."/>
            <person name="Lalanne C."/>
            <person name="Gautier V."/>
            <person name="Ament-Velasquez S.L."/>
            <person name="Kruys A."/>
            <person name="Hutchinson M.I."/>
            <person name="Powell A.J."/>
            <person name="Barry K."/>
            <person name="Miller A.N."/>
            <person name="Grigoriev I.V."/>
            <person name="Debuchy R."/>
            <person name="Gladieux P."/>
            <person name="Hiltunen Thoren M."/>
            <person name="Johannesson H."/>
        </authorList>
    </citation>
    <scope>NUCLEOTIDE SEQUENCE</scope>
    <source>
        <strain evidence="1">CBS 757.83</strain>
    </source>
</reference>
<proteinExistence type="predicted"/>
<evidence type="ECO:0008006" key="3">
    <source>
        <dbReference type="Google" id="ProtNLM"/>
    </source>
</evidence>
<dbReference type="EMBL" id="MU863754">
    <property type="protein sequence ID" value="KAK4095961.1"/>
    <property type="molecule type" value="Genomic_DNA"/>
</dbReference>
<comment type="caution">
    <text evidence="1">The sequence shown here is derived from an EMBL/GenBank/DDBJ whole genome shotgun (WGS) entry which is preliminary data.</text>
</comment>
<dbReference type="PANTHER" id="PTHR10799">
    <property type="entry name" value="SNF2/RAD54 HELICASE FAMILY"/>
    <property type="match status" value="1"/>
</dbReference>